<gene>
    <name evidence="6" type="ORF">SAMN04489713_104444</name>
</gene>
<dbReference type="Gene3D" id="3.30.70.2740">
    <property type="match status" value="1"/>
</dbReference>
<evidence type="ECO:0000313" key="7">
    <source>
        <dbReference type="Proteomes" id="UP000183413"/>
    </source>
</evidence>
<dbReference type="Pfam" id="PF02913">
    <property type="entry name" value="FAD-oxidase_C"/>
    <property type="match status" value="1"/>
</dbReference>
<proteinExistence type="predicted"/>
<dbReference type="SUPFAM" id="SSF56176">
    <property type="entry name" value="FAD-binding/transporter-associated domain-like"/>
    <property type="match status" value="1"/>
</dbReference>
<dbReference type="AlphaFoldDB" id="A0A1I5F6C1"/>
<dbReference type="Gene3D" id="3.30.465.10">
    <property type="match status" value="1"/>
</dbReference>
<dbReference type="PROSITE" id="PS51387">
    <property type="entry name" value="FAD_PCMH"/>
    <property type="match status" value="1"/>
</dbReference>
<evidence type="ECO:0000256" key="1">
    <source>
        <dbReference type="ARBA" id="ARBA00001974"/>
    </source>
</evidence>
<reference evidence="6 7" key="1">
    <citation type="submission" date="2016-10" db="EMBL/GenBank/DDBJ databases">
        <authorList>
            <person name="de Groot N.N."/>
        </authorList>
    </citation>
    <scope>NUCLEOTIDE SEQUENCE [LARGE SCALE GENOMIC DNA]</scope>
    <source>
        <strain evidence="6 7">DSM 43067</strain>
    </source>
</reference>
<keyword evidence="2" id="KW-0285">Flavoprotein</keyword>
<evidence type="ECO:0000256" key="3">
    <source>
        <dbReference type="ARBA" id="ARBA00022827"/>
    </source>
</evidence>
<dbReference type="GO" id="GO:0071949">
    <property type="term" value="F:FAD binding"/>
    <property type="evidence" value="ECO:0007669"/>
    <property type="project" value="InterPro"/>
</dbReference>
<dbReference type="Proteomes" id="UP000183413">
    <property type="component" value="Unassembled WGS sequence"/>
</dbReference>
<dbReference type="PANTHER" id="PTHR43716:SF1">
    <property type="entry name" value="D-2-HYDROXYGLUTARATE DEHYDROGENASE, MITOCHONDRIAL"/>
    <property type="match status" value="1"/>
</dbReference>
<dbReference type="EMBL" id="FOVH01000004">
    <property type="protein sequence ID" value="SFO19186.1"/>
    <property type="molecule type" value="Genomic_DNA"/>
</dbReference>
<comment type="cofactor">
    <cofactor evidence="1">
        <name>FAD</name>
        <dbReference type="ChEBI" id="CHEBI:57692"/>
    </cofactor>
</comment>
<dbReference type="Gene3D" id="3.30.70.2190">
    <property type="match status" value="1"/>
</dbReference>
<evidence type="ECO:0000313" key="6">
    <source>
        <dbReference type="EMBL" id="SFO19186.1"/>
    </source>
</evidence>
<evidence type="ECO:0000256" key="2">
    <source>
        <dbReference type="ARBA" id="ARBA00022630"/>
    </source>
</evidence>
<keyword evidence="4" id="KW-0560">Oxidoreductase</keyword>
<dbReference type="InterPro" id="IPR006094">
    <property type="entry name" value="Oxid_FAD_bind_N"/>
</dbReference>
<protein>
    <submittedName>
        <fullName evidence="6">D-lactate dehydrogenase (Cytochrome)</fullName>
    </submittedName>
</protein>
<dbReference type="GO" id="GO:0022904">
    <property type="term" value="P:respiratory electron transport chain"/>
    <property type="evidence" value="ECO:0007669"/>
    <property type="project" value="TreeGrafter"/>
</dbReference>
<dbReference type="PANTHER" id="PTHR43716">
    <property type="entry name" value="D-2-HYDROXYGLUTARATE DEHYDROGENASE, MITOCHONDRIAL"/>
    <property type="match status" value="1"/>
</dbReference>
<dbReference type="Pfam" id="PF01565">
    <property type="entry name" value="FAD_binding_4"/>
    <property type="match status" value="1"/>
</dbReference>
<keyword evidence="7" id="KW-1185">Reference proteome</keyword>
<dbReference type="InterPro" id="IPR036318">
    <property type="entry name" value="FAD-bd_PCMH-like_sf"/>
</dbReference>
<dbReference type="InterPro" id="IPR004113">
    <property type="entry name" value="FAD-bd_oxidored_4_C"/>
</dbReference>
<sequence>MVPAEALTTLSETLDSSGLLLPPLDLSRYEIAPNNLRGRAGAVIRPRTVEEVRAVLGVCREHRLRVVPQGANSGLVGSGIPDPTGTQAVLSTDRMRGRFEVDEDGRTLTASAGWTLDEINARLAPARLHLPIEVGSSPSVGGMVATNTAGSNVLRHGDARRRLLGVQAVIADGGLTVIDTLAPLRKRNEGLDATQLFVGTEGAYGVVTAASFELAPLPASRAAAWLQIPDPAGLSAVLREFEHRAGEWLSAFELASATAVHLLDDGYPHLLTRVPAGDHDSVLVEIGAADGSAEEVLLAAIDALCDRGDVGDAVVGAPDRLWEVRHTIPAITERMDPVAAFDISAPRGGLTALRAELGTRLARHHPGITPIELGHYGDGGLHLILPLPSDIAADQDGLRELRNLVFDTVVRDFGGSFSAEHGIGPKNADAYARYVPAPIQRIAECLKRELDPEGVLGWRTP</sequence>
<evidence type="ECO:0000259" key="5">
    <source>
        <dbReference type="PROSITE" id="PS51387"/>
    </source>
</evidence>
<dbReference type="Gene3D" id="3.30.43.10">
    <property type="entry name" value="Uridine Diphospho-n-acetylenolpyruvylglucosamine Reductase, domain 2"/>
    <property type="match status" value="1"/>
</dbReference>
<keyword evidence="3" id="KW-0274">FAD</keyword>
<dbReference type="InParanoid" id="A0A1I5F6C1"/>
<dbReference type="InterPro" id="IPR016167">
    <property type="entry name" value="FAD-bd_PCMH_sub1"/>
</dbReference>
<dbReference type="InterPro" id="IPR016164">
    <property type="entry name" value="FAD-linked_Oxase-like_C"/>
</dbReference>
<evidence type="ECO:0000256" key="4">
    <source>
        <dbReference type="ARBA" id="ARBA00023002"/>
    </source>
</evidence>
<name>A0A1I5F6C1_9ACTN</name>
<dbReference type="InterPro" id="IPR016166">
    <property type="entry name" value="FAD-bd_PCMH"/>
</dbReference>
<dbReference type="InterPro" id="IPR051264">
    <property type="entry name" value="FAD-oxidored/transferase_4"/>
</dbReference>
<feature type="domain" description="FAD-binding PCMH-type" evidence="5">
    <location>
        <begin position="36"/>
        <end position="217"/>
    </location>
</feature>
<dbReference type="InterPro" id="IPR016169">
    <property type="entry name" value="FAD-bd_PCMH_sub2"/>
</dbReference>
<organism evidence="6 7">
    <name type="scientific">Actinomadura madurae</name>
    <dbReference type="NCBI Taxonomy" id="1993"/>
    <lineage>
        <taxon>Bacteria</taxon>
        <taxon>Bacillati</taxon>
        <taxon>Actinomycetota</taxon>
        <taxon>Actinomycetes</taxon>
        <taxon>Streptosporangiales</taxon>
        <taxon>Thermomonosporaceae</taxon>
        <taxon>Actinomadura</taxon>
    </lineage>
</organism>
<dbReference type="eggNOG" id="COG0277">
    <property type="taxonomic scope" value="Bacteria"/>
</dbReference>
<dbReference type="STRING" id="1993.SAMN04489713_104444"/>
<dbReference type="GO" id="GO:0016491">
    <property type="term" value="F:oxidoreductase activity"/>
    <property type="evidence" value="ECO:0007669"/>
    <property type="project" value="UniProtKB-KW"/>
</dbReference>
<dbReference type="SUPFAM" id="SSF55103">
    <property type="entry name" value="FAD-linked oxidases, C-terminal domain"/>
    <property type="match status" value="1"/>
</dbReference>
<accession>A0A1I5F6C1</accession>